<accession>A0A645I1R5</accession>
<dbReference type="AlphaFoldDB" id="A0A645I1R5"/>
<sequence>MVGGQGVLGGGEELFVEFFAGAEAYLHYLDVGAGGFVGKANHFLGKVIYFHCFAHVKDVDFSGVAHAAGFEYEGAGFGDGHEVACDFAVGDGDGASVFDLAFEEWYYGAVGAEYVAKAGGYKAGGVGFGDVAKGE</sequence>
<gene>
    <name evidence="1" type="ORF">SDC9_192782</name>
</gene>
<organism evidence="1">
    <name type="scientific">bioreactor metagenome</name>
    <dbReference type="NCBI Taxonomy" id="1076179"/>
    <lineage>
        <taxon>unclassified sequences</taxon>
        <taxon>metagenomes</taxon>
        <taxon>ecological metagenomes</taxon>
    </lineage>
</organism>
<protein>
    <submittedName>
        <fullName evidence="1">Uncharacterized protein</fullName>
    </submittedName>
</protein>
<reference evidence="1" key="1">
    <citation type="submission" date="2019-08" db="EMBL/GenBank/DDBJ databases">
        <authorList>
            <person name="Kucharzyk K."/>
            <person name="Murdoch R.W."/>
            <person name="Higgins S."/>
            <person name="Loffler F."/>
        </authorList>
    </citation>
    <scope>NUCLEOTIDE SEQUENCE</scope>
</reference>
<evidence type="ECO:0000313" key="1">
    <source>
        <dbReference type="EMBL" id="MPN45215.1"/>
    </source>
</evidence>
<name>A0A645I1R5_9ZZZZ</name>
<comment type="caution">
    <text evidence="1">The sequence shown here is derived from an EMBL/GenBank/DDBJ whole genome shotgun (WGS) entry which is preliminary data.</text>
</comment>
<proteinExistence type="predicted"/>
<dbReference type="EMBL" id="VSSQ01104938">
    <property type="protein sequence ID" value="MPN45215.1"/>
    <property type="molecule type" value="Genomic_DNA"/>
</dbReference>